<dbReference type="SUPFAM" id="SSF53335">
    <property type="entry name" value="S-adenosyl-L-methionine-dependent methyltransferases"/>
    <property type="match status" value="1"/>
</dbReference>
<dbReference type="PANTHER" id="PTHR30481">
    <property type="entry name" value="DNA ADENINE METHYLASE"/>
    <property type="match status" value="1"/>
</dbReference>
<sequence>MKSLLHYPGSKKRIASWIIENMPEHHSYLDPYFGGGGMFFEKPPSKIETVNDLDGDVVNFFRVIQNPESCQELQDWLTYTPYSRQVYDESFVKEPQSPVEKAGYFAVRSMQSHGFRLTEKCGWKKDVHGREAAYAVRNWNRLPESLAEMAIRLKGVQIENKPALELIRAFDHNNVLIYLDPPYVLSTRSREQYRYEMSDPDHEKLLMTVIFSKAKVMISGYDCELYDCYLKGWRKIQIPARAQNSLPRVETLWMNFEPVNLS</sequence>
<keyword evidence="2" id="KW-0808">Transferase</keyword>
<dbReference type="GO" id="GO:0008168">
    <property type="term" value="F:methyltransferase activity"/>
    <property type="evidence" value="ECO:0007669"/>
    <property type="project" value="UniProtKB-KW"/>
</dbReference>
<keyword evidence="1 4" id="KW-0489">Methyltransferase</keyword>
<dbReference type="RefSeq" id="WP_318066064.1">
    <property type="nucleotide sequence ID" value="NZ_JAWONS010000286.1"/>
</dbReference>
<dbReference type="GO" id="GO:0032259">
    <property type="term" value="P:methylation"/>
    <property type="evidence" value="ECO:0007669"/>
    <property type="project" value="UniProtKB-KW"/>
</dbReference>
<dbReference type="InterPro" id="IPR012263">
    <property type="entry name" value="M_m6A_EcoRV"/>
</dbReference>
<keyword evidence="3" id="KW-0949">S-adenosyl-L-methionine</keyword>
<comment type="caution">
    <text evidence="4">The sequence shown here is derived from an EMBL/GenBank/DDBJ whole genome shotgun (WGS) entry which is preliminary data.</text>
</comment>
<proteinExistence type="predicted"/>
<dbReference type="Gene3D" id="3.40.50.150">
    <property type="entry name" value="Vaccinia Virus protein VP39"/>
    <property type="match status" value="2"/>
</dbReference>
<dbReference type="InterPro" id="IPR012327">
    <property type="entry name" value="MeTrfase_D12"/>
</dbReference>
<protein>
    <submittedName>
        <fullName evidence="4">DNA adenine methylase</fullName>
    </submittedName>
</protein>
<evidence type="ECO:0000313" key="5">
    <source>
        <dbReference type="Proteomes" id="UP001276854"/>
    </source>
</evidence>
<gene>
    <name evidence="4" type="ORF">RZO55_20100</name>
</gene>
<name>A0ABU4GQG3_9CLOT</name>
<evidence type="ECO:0000256" key="1">
    <source>
        <dbReference type="ARBA" id="ARBA00022603"/>
    </source>
</evidence>
<dbReference type="PRINTS" id="PR00505">
    <property type="entry name" value="D12N6MTFRASE"/>
</dbReference>
<dbReference type="EMBL" id="JAWONS010000286">
    <property type="protein sequence ID" value="MDW2799877.1"/>
    <property type="molecule type" value="Genomic_DNA"/>
</dbReference>
<reference evidence="4 5" key="1">
    <citation type="submission" date="2023-10" db="EMBL/GenBank/DDBJ databases">
        <title>A novel Glycoside Hydrolase 43-Like Enzyme from Clostrdium boliviensis is an Endo-xylanase, and a Candidate for Xylooligosaccharides Production from Different Xylan Substrates.</title>
        <authorList>
            <person name="Alvarez M.T."/>
            <person name="Rocabado-Villegas L.R."/>
            <person name="Salas-Veizaga D.M."/>
            <person name="Linares-Pasten J.A."/>
            <person name="Gudmundsdottir E.E."/>
            <person name="Hreggvidsson G.O."/>
            <person name="Adlercreutz P."/>
            <person name="Nordberg Karlsson E."/>
        </authorList>
    </citation>
    <scope>NUCLEOTIDE SEQUENCE [LARGE SCALE GENOMIC DNA]</scope>
    <source>
        <strain evidence="4 5">E-1</strain>
    </source>
</reference>
<organism evidence="4 5">
    <name type="scientific">Clostridium boliviensis</name>
    <dbReference type="NCBI Taxonomy" id="318465"/>
    <lineage>
        <taxon>Bacteria</taxon>
        <taxon>Bacillati</taxon>
        <taxon>Bacillota</taxon>
        <taxon>Clostridia</taxon>
        <taxon>Eubacteriales</taxon>
        <taxon>Clostridiaceae</taxon>
        <taxon>Clostridium</taxon>
    </lineage>
</organism>
<dbReference type="InterPro" id="IPR029063">
    <property type="entry name" value="SAM-dependent_MTases_sf"/>
</dbReference>
<dbReference type="Proteomes" id="UP001276854">
    <property type="component" value="Unassembled WGS sequence"/>
</dbReference>
<evidence type="ECO:0000313" key="4">
    <source>
        <dbReference type="EMBL" id="MDW2799877.1"/>
    </source>
</evidence>
<evidence type="ECO:0000256" key="2">
    <source>
        <dbReference type="ARBA" id="ARBA00022679"/>
    </source>
</evidence>
<dbReference type="PIRSF" id="PIRSF000398">
    <property type="entry name" value="M_m6A_EcoRV"/>
    <property type="match status" value="1"/>
</dbReference>
<evidence type="ECO:0000256" key="3">
    <source>
        <dbReference type="ARBA" id="ARBA00022691"/>
    </source>
</evidence>
<keyword evidence="5" id="KW-1185">Reference proteome</keyword>
<accession>A0ABU4GQG3</accession>
<dbReference type="PANTHER" id="PTHR30481:SF4">
    <property type="entry name" value="SITE-SPECIFIC DNA-METHYLTRANSFERASE (ADENINE-SPECIFIC)"/>
    <property type="match status" value="1"/>
</dbReference>
<dbReference type="Pfam" id="PF02086">
    <property type="entry name" value="MethyltransfD12"/>
    <property type="match status" value="1"/>
</dbReference>